<keyword evidence="6 7" id="KW-0687">Ribonucleoprotein</keyword>
<name>A0A1Y6K8B1_9CHLR</name>
<dbReference type="GO" id="GO:0022625">
    <property type="term" value="C:cytosolic large ribosomal subunit"/>
    <property type="evidence" value="ECO:0007669"/>
    <property type="project" value="TreeGrafter"/>
</dbReference>
<dbReference type="PANTHER" id="PTHR11661:SF1">
    <property type="entry name" value="LARGE RIBOSOMAL SUBUNIT PROTEIN UL11M"/>
    <property type="match status" value="1"/>
</dbReference>
<keyword evidence="3 7" id="KW-0699">rRNA-binding</keyword>
<dbReference type="SMART" id="SM00649">
    <property type="entry name" value="RL11"/>
    <property type="match status" value="1"/>
</dbReference>
<dbReference type="FunFam" id="1.10.10.250:FF:000001">
    <property type="entry name" value="50S ribosomal protein L11"/>
    <property type="match status" value="1"/>
</dbReference>
<dbReference type="PROSITE" id="PS00359">
    <property type="entry name" value="RIBOSOMAL_L11"/>
    <property type="match status" value="1"/>
</dbReference>
<gene>
    <name evidence="7 12" type="primary">rplK</name>
    <name evidence="12" type="ORF">CFX1CAM_1992</name>
</gene>
<dbReference type="InterPro" id="IPR036796">
    <property type="entry name" value="Ribosomal_uL11_N_sf"/>
</dbReference>
<organism evidence="12 13">
    <name type="scientific">Candidatus Brevifilum fermentans</name>
    <dbReference type="NCBI Taxonomy" id="1986204"/>
    <lineage>
        <taxon>Bacteria</taxon>
        <taxon>Bacillati</taxon>
        <taxon>Chloroflexota</taxon>
        <taxon>Anaerolineae</taxon>
        <taxon>Anaerolineales</taxon>
        <taxon>Anaerolineaceae</taxon>
        <taxon>Candidatus Brevifilum</taxon>
    </lineage>
</organism>
<dbReference type="Pfam" id="PF00298">
    <property type="entry name" value="Ribosomal_L11"/>
    <property type="match status" value="1"/>
</dbReference>
<comment type="similarity">
    <text evidence="1 7 8">Belongs to the universal ribosomal protein uL11 family.</text>
</comment>
<keyword evidence="5 7" id="KW-0689">Ribosomal protein</keyword>
<dbReference type="InterPro" id="IPR020784">
    <property type="entry name" value="Ribosomal_uL11_N"/>
</dbReference>
<evidence type="ECO:0000256" key="8">
    <source>
        <dbReference type="RuleBase" id="RU003978"/>
    </source>
</evidence>
<evidence type="ECO:0000259" key="10">
    <source>
        <dbReference type="Pfam" id="PF00298"/>
    </source>
</evidence>
<keyword evidence="13" id="KW-1185">Reference proteome</keyword>
<dbReference type="SUPFAM" id="SSF54747">
    <property type="entry name" value="Ribosomal L11/L12e N-terminal domain"/>
    <property type="match status" value="1"/>
</dbReference>
<keyword evidence="2 7" id="KW-0488">Methylation</keyword>
<dbReference type="Gene3D" id="3.30.1550.10">
    <property type="entry name" value="Ribosomal protein L11/L12, N-terminal domain"/>
    <property type="match status" value="1"/>
</dbReference>
<sequence length="141" mass="15194">MAKKVKAIITLQIEAGKANPAPPIGPALAQHGVNIMAFCKDYNGRTASRAGDIIPAEITIFFDGSFRFKLKSPPTAILLRKAAGIEKGSSLPNRENVGTVTRSQVREIAEQKFNDMNATDIEGAIKQIEGTARNMGIEIKD</sequence>
<dbReference type="InterPro" id="IPR036769">
    <property type="entry name" value="Ribosomal_uL11_C_sf"/>
</dbReference>
<dbReference type="GO" id="GO:0006412">
    <property type="term" value="P:translation"/>
    <property type="evidence" value="ECO:0007669"/>
    <property type="project" value="UniProtKB-UniRule"/>
</dbReference>
<evidence type="ECO:0000256" key="3">
    <source>
        <dbReference type="ARBA" id="ARBA00022730"/>
    </source>
</evidence>
<evidence type="ECO:0000256" key="9">
    <source>
        <dbReference type="RuleBase" id="RU003979"/>
    </source>
</evidence>
<dbReference type="OrthoDB" id="9802408at2"/>
<protein>
    <recommendedName>
        <fullName evidence="7">Large ribosomal subunit protein uL11</fullName>
    </recommendedName>
</protein>
<comment type="subunit">
    <text evidence="7">Part of the ribosomal stalk of the 50S ribosomal subunit. Interacts with L10 and the large rRNA to form the base of the stalk. L10 forms an elongated spine to which L12 dimers bind in a sequential fashion forming a multimeric L10(L12)X complex.</text>
</comment>
<dbReference type="InterPro" id="IPR020783">
    <property type="entry name" value="Ribosomal_uL11_C"/>
</dbReference>
<feature type="domain" description="Large ribosomal subunit protein uL11 N-terminal" evidence="11">
    <location>
        <begin position="9"/>
        <end position="66"/>
    </location>
</feature>
<dbReference type="SUPFAM" id="SSF46906">
    <property type="entry name" value="Ribosomal protein L11, C-terminal domain"/>
    <property type="match status" value="1"/>
</dbReference>
<comment type="PTM">
    <text evidence="7 9">One or more lysine residues are methylated.</text>
</comment>
<keyword evidence="4 7" id="KW-0694">RNA-binding</keyword>
<accession>A0A1Y6K8B1</accession>
<evidence type="ECO:0000256" key="2">
    <source>
        <dbReference type="ARBA" id="ARBA00022481"/>
    </source>
</evidence>
<dbReference type="Pfam" id="PF03946">
    <property type="entry name" value="Ribosomal_L11_N"/>
    <property type="match status" value="1"/>
</dbReference>
<dbReference type="InterPro" id="IPR006519">
    <property type="entry name" value="Ribosomal_uL11_bac-typ"/>
</dbReference>
<dbReference type="EMBL" id="LT859958">
    <property type="protein sequence ID" value="SMX55057.1"/>
    <property type="molecule type" value="Genomic_DNA"/>
</dbReference>
<dbReference type="GO" id="GO:0003735">
    <property type="term" value="F:structural constituent of ribosome"/>
    <property type="evidence" value="ECO:0007669"/>
    <property type="project" value="InterPro"/>
</dbReference>
<evidence type="ECO:0000256" key="1">
    <source>
        <dbReference type="ARBA" id="ARBA00010537"/>
    </source>
</evidence>
<evidence type="ECO:0000256" key="5">
    <source>
        <dbReference type="ARBA" id="ARBA00022980"/>
    </source>
</evidence>
<dbReference type="AlphaFoldDB" id="A0A1Y6K8B1"/>
<dbReference type="RefSeq" id="WP_087862851.1">
    <property type="nucleotide sequence ID" value="NZ_LT859958.1"/>
</dbReference>
<dbReference type="Gene3D" id="1.10.10.250">
    <property type="entry name" value="Ribosomal protein L11, C-terminal domain"/>
    <property type="match status" value="1"/>
</dbReference>
<evidence type="ECO:0000256" key="4">
    <source>
        <dbReference type="ARBA" id="ARBA00022884"/>
    </source>
</evidence>
<dbReference type="GO" id="GO:0070180">
    <property type="term" value="F:large ribosomal subunit rRNA binding"/>
    <property type="evidence" value="ECO:0007669"/>
    <property type="project" value="UniProtKB-UniRule"/>
</dbReference>
<dbReference type="CDD" id="cd00349">
    <property type="entry name" value="Ribosomal_L11"/>
    <property type="match status" value="1"/>
</dbReference>
<dbReference type="KEGG" id="abat:CFX1CAM_1992"/>
<dbReference type="NCBIfam" id="TIGR01632">
    <property type="entry name" value="L11_bact"/>
    <property type="match status" value="1"/>
</dbReference>
<evidence type="ECO:0000313" key="12">
    <source>
        <dbReference type="EMBL" id="SMX55057.1"/>
    </source>
</evidence>
<evidence type="ECO:0000256" key="7">
    <source>
        <dbReference type="HAMAP-Rule" id="MF_00736"/>
    </source>
</evidence>
<dbReference type="FunFam" id="3.30.1550.10:FF:000005">
    <property type="entry name" value="50S ribosomal protein L11"/>
    <property type="match status" value="1"/>
</dbReference>
<dbReference type="InterPro" id="IPR020785">
    <property type="entry name" value="Ribosomal_uL11_CS"/>
</dbReference>
<comment type="function">
    <text evidence="7 9">Forms part of the ribosomal stalk which helps the ribosome interact with GTP-bound translation factors.</text>
</comment>
<evidence type="ECO:0000259" key="11">
    <source>
        <dbReference type="Pfam" id="PF03946"/>
    </source>
</evidence>
<evidence type="ECO:0000313" key="13">
    <source>
        <dbReference type="Proteomes" id="UP000195514"/>
    </source>
</evidence>
<proteinExistence type="inferred from homology"/>
<dbReference type="InterPro" id="IPR000911">
    <property type="entry name" value="Ribosomal_uL11"/>
</dbReference>
<evidence type="ECO:0000256" key="6">
    <source>
        <dbReference type="ARBA" id="ARBA00023274"/>
    </source>
</evidence>
<reference evidence="13" key="1">
    <citation type="submission" date="2017-05" db="EMBL/GenBank/DDBJ databases">
        <authorList>
            <person name="Kirkegaard R."/>
            <person name="Mcilroy J S."/>
        </authorList>
    </citation>
    <scope>NUCLEOTIDE SEQUENCE [LARGE SCALE GENOMIC DNA]</scope>
</reference>
<dbReference type="Proteomes" id="UP000195514">
    <property type="component" value="Chromosome I"/>
</dbReference>
<dbReference type="HAMAP" id="MF_00736">
    <property type="entry name" value="Ribosomal_uL11"/>
    <property type="match status" value="1"/>
</dbReference>
<feature type="domain" description="Large ribosomal subunit protein uL11 C-terminal" evidence="10">
    <location>
        <begin position="71"/>
        <end position="139"/>
    </location>
</feature>
<dbReference type="PANTHER" id="PTHR11661">
    <property type="entry name" value="60S RIBOSOMAL PROTEIN L12"/>
    <property type="match status" value="1"/>
</dbReference>